<dbReference type="SMART" id="SM00421">
    <property type="entry name" value="HTH_LUXR"/>
    <property type="match status" value="1"/>
</dbReference>
<dbReference type="PROSITE" id="PS00622">
    <property type="entry name" value="HTH_LUXR_1"/>
    <property type="match status" value="1"/>
</dbReference>
<dbReference type="PRINTS" id="PR00038">
    <property type="entry name" value="HTHLUXR"/>
</dbReference>
<dbReference type="InterPro" id="IPR016032">
    <property type="entry name" value="Sig_transdc_resp-reg_C-effctor"/>
</dbReference>
<keyword evidence="5" id="KW-1185">Reference proteome</keyword>
<organism evidence="4 5">
    <name type="scientific">Micromonospora cathayae</name>
    <dbReference type="NCBI Taxonomy" id="3028804"/>
    <lineage>
        <taxon>Bacteria</taxon>
        <taxon>Bacillati</taxon>
        <taxon>Actinomycetota</taxon>
        <taxon>Actinomycetes</taxon>
        <taxon>Micromonosporales</taxon>
        <taxon>Micromonosporaceae</taxon>
        <taxon>Micromonospora</taxon>
    </lineage>
</organism>
<dbReference type="EMBL" id="CP118615">
    <property type="protein sequence ID" value="WDZ87125.1"/>
    <property type="molecule type" value="Genomic_DNA"/>
</dbReference>
<dbReference type="PANTHER" id="PTHR16305:SF35">
    <property type="entry name" value="TRANSCRIPTIONAL ACTIVATOR DOMAIN"/>
    <property type="match status" value="1"/>
</dbReference>
<dbReference type="PANTHER" id="PTHR16305">
    <property type="entry name" value="TESTICULAR SOLUBLE ADENYLYL CYCLASE"/>
    <property type="match status" value="1"/>
</dbReference>
<dbReference type="InterPro" id="IPR041664">
    <property type="entry name" value="AAA_16"/>
</dbReference>
<dbReference type="Proteomes" id="UP001219605">
    <property type="component" value="Chromosome"/>
</dbReference>
<dbReference type="CDD" id="cd06170">
    <property type="entry name" value="LuxR_C_like"/>
    <property type="match status" value="1"/>
</dbReference>
<proteinExistence type="predicted"/>
<dbReference type="InterPro" id="IPR000792">
    <property type="entry name" value="Tscrpt_reg_LuxR_C"/>
</dbReference>
<keyword evidence="2" id="KW-0067">ATP-binding</keyword>
<protein>
    <submittedName>
        <fullName evidence="4">LuxR C-terminal-related transcriptional regulator</fullName>
    </submittedName>
</protein>
<dbReference type="SUPFAM" id="SSF46894">
    <property type="entry name" value="C-terminal effector domain of the bipartite response regulators"/>
    <property type="match status" value="1"/>
</dbReference>
<keyword evidence="1" id="KW-0547">Nucleotide-binding</keyword>
<dbReference type="Gene3D" id="1.10.10.10">
    <property type="entry name" value="Winged helix-like DNA-binding domain superfamily/Winged helix DNA-binding domain"/>
    <property type="match status" value="1"/>
</dbReference>
<dbReference type="InterPro" id="IPR036388">
    <property type="entry name" value="WH-like_DNA-bd_sf"/>
</dbReference>
<evidence type="ECO:0000313" key="5">
    <source>
        <dbReference type="Proteomes" id="UP001219605"/>
    </source>
</evidence>
<dbReference type="SUPFAM" id="SSF52540">
    <property type="entry name" value="P-loop containing nucleoside triphosphate hydrolases"/>
    <property type="match status" value="1"/>
</dbReference>
<dbReference type="Pfam" id="PF00196">
    <property type="entry name" value="GerE"/>
    <property type="match status" value="1"/>
</dbReference>
<gene>
    <name evidence="4" type="ORF">PVK37_12305</name>
</gene>
<sequence length="896" mass="95249">MSRWGFVGRAEELRRLLTAVTDGGGRGLFFSGTAGIGKSRLLREGLAALPTDRYAIWSVAASATTAALPFGGLVQVLPAEQPQGLSPAGILRWAVAALRQQAAGRPIVLAVDDAHLLDPPSAALVHLIARVENATVLGTLRNGEQVPLPIRALWTDDLVDHAELSPLDLPDTTGLLAAILDGPPDTCSADRLWRLSGGNPLLLRELVLAALASGELAETYGVWRWTGRLELAPSLTDLIDIRIGQLTPGVRTVVELAAFGEPLGLELLTSAAEPADVETAEERGLISVIRDDRRLNVRLGHPLYGEVLRRQCPVVRTRRLRARLADLIEAAGKRRRDDLLRVAVWRLDSGTAQDPALLLGAAGQAFARYDVPLATRLARAALEADGGYAAAELLATILMFADRPEEAVGVLDAVAGQVDAEDHRYGRWLTVRGMVSYWGLRQESTVEELAASAAELTDIADRARVHAFEAIMRLHRLDLAAAQRLSCAVLDRPAAGLAARELARCTLAHLQAAQGRLALSAAAIATVEAEAAQWRADMPYLQLALELARGTRLMLAGELVGIDAIVVDEFADLAGAGDFRLGTGYLGILQAYAARLRGRSAEALKAGLGACAVLATSRVYAGLAHAERAQAAALRGDGVQAAEAMADADRTHAPGMAVLYPWLEQARGAVLAVTGDLSGAAKHLGELADRLRDDGFAGHEVLVLHDLVRLGQAQHPVGPTCSDGSRRTVAQRLTELTEQVDGVLPPLLARHARAAAEESPGSAAELLAVADEFAALELTLYAAEAAALALHRLRRQRSTGAAAAHDRLGDLLGRCELVRTPALRLAQPALTEREWEIANLAAEGVASRRIAERLYLSPRTVENHLQRVYGKLGVAGRAELGAALRSIPGHDGGLPR</sequence>
<evidence type="ECO:0000313" key="4">
    <source>
        <dbReference type="EMBL" id="WDZ87125.1"/>
    </source>
</evidence>
<feature type="domain" description="HTH luxR-type" evidence="3">
    <location>
        <begin position="823"/>
        <end position="888"/>
    </location>
</feature>
<name>A0ABY7ZVP4_9ACTN</name>
<dbReference type="RefSeq" id="WP_275034015.1">
    <property type="nucleotide sequence ID" value="NZ_CP118615.1"/>
</dbReference>
<dbReference type="Pfam" id="PF13191">
    <property type="entry name" value="AAA_16"/>
    <property type="match status" value="1"/>
</dbReference>
<reference evidence="4 5" key="1">
    <citation type="submission" date="2023-02" db="EMBL/GenBank/DDBJ databases">
        <authorList>
            <person name="Mo P."/>
        </authorList>
    </citation>
    <scope>NUCLEOTIDE SEQUENCE [LARGE SCALE GENOMIC DNA]</scope>
    <source>
        <strain evidence="4 5">HUAS 3</strain>
    </source>
</reference>
<dbReference type="PROSITE" id="PS50043">
    <property type="entry name" value="HTH_LUXR_2"/>
    <property type="match status" value="1"/>
</dbReference>
<evidence type="ECO:0000259" key="3">
    <source>
        <dbReference type="PROSITE" id="PS50043"/>
    </source>
</evidence>
<evidence type="ECO:0000256" key="2">
    <source>
        <dbReference type="ARBA" id="ARBA00022840"/>
    </source>
</evidence>
<accession>A0ABY7ZVP4</accession>
<dbReference type="InterPro" id="IPR027417">
    <property type="entry name" value="P-loop_NTPase"/>
</dbReference>
<evidence type="ECO:0000256" key="1">
    <source>
        <dbReference type="ARBA" id="ARBA00022741"/>
    </source>
</evidence>